<sequence length="79" mass="9097">MTSTPTDEWKTDLLASKAHIDALEEQIKEARFKHNVKIVEYEKDHLQREIAEVLGTKQAVISLIIKRTRETLAQNEKPA</sequence>
<organism evidence="1 2">
    <name type="scientific">Brevibacterium aurantiacum</name>
    <dbReference type="NCBI Taxonomy" id="273384"/>
    <lineage>
        <taxon>Bacteria</taxon>
        <taxon>Bacillati</taxon>
        <taxon>Actinomycetota</taxon>
        <taxon>Actinomycetes</taxon>
        <taxon>Micrococcales</taxon>
        <taxon>Brevibacteriaceae</taxon>
        <taxon>Brevibacterium</taxon>
    </lineage>
</organism>
<evidence type="ECO:0000313" key="2">
    <source>
        <dbReference type="Proteomes" id="UP000234327"/>
    </source>
</evidence>
<protein>
    <submittedName>
        <fullName evidence="1">Uncharacterized protein</fullName>
    </submittedName>
</protein>
<accession>A0A2H1KAP0</accession>
<name>A0A2H1KAP0_BREAU</name>
<proteinExistence type="predicted"/>
<reference evidence="1 2" key="1">
    <citation type="submission" date="2017-03" db="EMBL/GenBank/DDBJ databases">
        <authorList>
            <person name="Afonso C.L."/>
            <person name="Miller P.J."/>
            <person name="Scott M.A."/>
            <person name="Spackman E."/>
            <person name="Goraichik I."/>
            <person name="Dimitrov K.M."/>
            <person name="Suarez D.L."/>
            <person name="Swayne D.E."/>
        </authorList>
    </citation>
    <scope>NUCLEOTIDE SEQUENCE [LARGE SCALE GENOMIC DNA]</scope>
    <source>
        <strain evidence="2">6(3)</strain>
    </source>
</reference>
<dbReference type="AlphaFoldDB" id="A0A2H1KAP0"/>
<dbReference type="RefSeq" id="WP_101598629.1">
    <property type="nucleotide sequence ID" value="NZ_FXYZ01000017.1"/>
</dbReference>
<evidence type="ECO:0000313" key="1">
    <source>
        <dbReference type="EMBL" id="SMX96887.1"/>
    </source>
</evidence>
<gene>
    <name evidence="1" type="ORF">BAURA63_03145</name>
</gene>
<dbReference type="Proteomes" id="UP000234327">
    <property type="component" value="Unassembled WGS sequence"/>
</dbReference>
<dbReference type="EMBL" id="FXYZ01000017">
    <property type="protein sequence ID" value="SMX96887.1"/>
    <property type="molecule type" value="Genomic_DNA"/>
</dbReference>